<sequence>MVRLVEFPPTPPATPSLAAVQSAEEAVCPRDGLVGTFDDANKWRDKKDEIMSSFEKEEEGEEGEEKYSDRTTDSESSESENDSSNCHAVPFSSPVHGPKGQGFISRHYGNGPNSPPSPLCLPSDNLDDLEGFDLLGENECEEAKQQDSWCAVETPNSGTAGYYAKLRFYMLSV</sequence>
<dbReference type="Proteomes" id="UP001177260">
    <property type="component" value="Unassembled WGS sequence"/>
</dbReference>
<evidence type="ECO:0000313" key="1">
    <source>
        <dbReference type="EMBL" id="KAK1141642.1"/>
    </source>
</evidence>
<evidence type="ECO:0000313" key="2">
    <source>
        <dbReference type="Proteomes" id="UP001177260"/>
    </source>
</evidence>
<reference evidence="1 2" key="1">
    <citation type="journal article" date="2023" name="ACS Omega">
        <title>Identification of the Neoaspergillic Acid Biosynthesis Gene Cluster by Establishing an In Vitro CRISPR-Ribonucleoprotein Genetic System in Aspergillus melleus.</title>
        <authorList>
            <person name="Yuan B."/>
            <person name="Grau M.F."/>
            <person name="Murata R.M."/>
            <person name="Torok T."/>
            <person name="Venkateswaran K."/>
            <person name="Stajich J.E."/>
            <person name="Wang C.C.C."/>
        </authorList>
    </citation>
    <scope>NUCLEOTIDE SEQUENCE [LARGE SCALE GENOMIC DNA]</scope>
    <source>
        <strain evidence="1 2">IMV 1140</strain>
    </source>
</reference>
<dbReference type="EMBL" id="JAOPJF010000061">
    <property type="protein sequence ID" value="KAK1141642.1"/>
    <property type="molecule type" value="Genomic_DNA"/>
</dbReference>
<organism evidence="1 2">
    <name type="scientific">Aspergillus melleus</name>
    <dbReference type="NCBI Taxonomy" id="138277"/>
    <lineage>
        <taxon>Eukaryota</taxon>
        <taxon>Fungi</taxon>
        <taxon>Dikarya</taxon>
        <taxon>Ascomycota</taxon>
        <taxon>Pezizomycotina</taxon>
        <taxon>Eurotiomycetes</taxon>
        <taxon>Eurotiomycetidae</taxon>
        <taxon>Eurotiales</taxon>
        <taxon>Aspergillaceae</taxon>
        <taxon>Aspergillus</taxon>
        <taxon>Aspergillus subgen. Circumdati</taxon>
    </lineage>
</organism>
<keyword evidence="2" id="KW-1185">Reference proteome</keyword>
<comment type="caution">
    <text evidence="1">The sequence shown here is derived from an EMBL/GenBank/DDBJ whole genome shotgun (WGS) entry which is preliminary data.</text>
</comment>
<gene>
    <name evidence="1" type="ORF">N8T08_008906</name>
</gene>
<proteinExistence type="predicted"/>
<name>A0ACC3AV74_9EURO</name>
<accession>A0ACC3AV74</accession>
<protein>
    <submittedName>
        <fullName evidence="1">Uncharacterized protein</fullName>
    </submittedName>
</protein>